<evidence type="ECO:0000259" key="4">
    <source>
        <dbReference type="PROSITE" id="PS50041"/>
    </source>
</evidence>
<dbReference type="PROSITE" id="PS00615">
    <property type="entry name" value="C_TYPE_LECTIN_1"/>
    <property type="match status" value="1"/>
</dbReference>
<keyword evidence="6" id="KW-1185">Reference proteome</keyword>
<dbReference type="PROSITE" id="PS50041">
    <property type="entry name" value="C_TYPE_LECTIN_2"/>
    <property type="match status" value="1"/>
</dbReference>
<keyword evidence="3" id="KW-0812">Transmembrane</keyword>
<dbReference type="InterPro" id="IPR033989">
    <property type="entry name" value="CD209-like_CTLD"/>
</dbReference>
<feature type="transmembrane region" description="Helical" evidence="3">
    <location>
        <begin position="33"/>
        <end position="59"/>
    </location>
</feature>
<protein>
    <recommendedName>
        <fullName evidence="4">C-type lectin domain-containing protein</fullName>
    </recommendedName>
</protein>
<dbReference type="InterPro" id="IPR016187">
    <property type="entry name" value="CTDL_fold"/>
</dbReference>
<proteinExistence type="predicted"/>
<evidence type="ECO:0000256" key="1">
    <source>
        <dbReference type="ARBA" id="ARBA00022734"/>
    </source>
</evidence>
<reference evidence="5" key="1">
    <citation type="submission" date="2025-08" db="UniProtKB">
        <authorList>
            <consortium name="Ensembl"/>
        </authorList>
    </citation>
    <scope>IDENTIFICATION</scope>
</reference>
<evidence type="ECO:0000256" key="2">
    <source>
        <dbReference type="ARBA" id="ARBA00023157"/>
    </source>
</evidence>
<keyword evidence="3" id="KW-1133">Transmembrane helix</keyword>
<keyword evidence="3" id="KW-0472">Membrane</keyword>
<feature type="domain" description="C-type lectin" evidence="4">
    <location>
        <begin position="85"/>
        <end position="203"/>
    </location>
</feature>
<evidence type="ECO:0000313" key="6">
    <source>
        <dbReference type="Proteomes" id="UP000261600"/>
    </source>
</evidence>
<dbReference type="Proteomes" id="UP000261600">
    <property type="component" value="Unplaced"/>
</dbReference>
<evidence type="ECO:0000313" key="5">
    <source>
        <dbReference type="Ensembl" id="ENSMALP00000002934.1"/>
    </source>
</evidence>
<dbReference type="CDD" id="cd03590">
    <property type="entry name" value="CLECT_DC-SIGN_like"/>
    <property type="match status" value="1"/>
</dbReference>
<dbReference type="SUPFAM" id="SSF56436">
    <property type="entry name" value="C-type lectin-like"/>
    <property type="match status" value="1"/>
</dbReference>
<sequence>MLLHSLCSTGINTHFYSKTEAIANKSGRFLYTFLYFVLFFLLLTASILCFLFGIGINWYNKDMCKCHILAVSSAHCQCQPGWREYQNKCYFFSTDVKSWLEANELCLEQHSNLMSIQDIQERMWVRTQIGQEIFWIGLNDRVVEGVWEWTDGSPFIETLSYWMPGQPDNWGSDPGEDCGQVVGYSSGHWNDETCSAKRKYICNIKSIVNVKYIGQCSFKLHLTRRHVGCLLSCKGICDTDVTPLTE</sequence>
<dbReference type="Gene3D" id="3.10.100.10">
    <property type="entry name" value="Mannose-Binding Protein A, subunit A"/>
    <property type="match status" value="1"/>
</dbReference>
<reference evidence="5" key="2">
    <citation type="submission" date="2025-09" db="UniProtKB">
        <authorList>
            <consortium name="Ensembl"/>
        </authorList>
    </citation>
    <scope>IDENTIFICATION</scope>
</reference>
<dbReference type="Pfam" id="PF00059">
    <property type="entry name" value="Lectin_C"/>
    <property type="match status" value="1"/>
</dbReference>
<dbReference type="PANTHER" id="PTHR22803">
    <property type="entry name" value="MANNOSE, PHOSPHOLIPASE, LECTIN RECEPTOR RELATED"/>
    <property type="match status" value="1"/>
</dbReference>
<keyword evidence="1" id="KW-0430">Lectin</keyword>
<dbReference type="InterPro" id="IPR018378">
    <property type="entry name" value="C-type_lectin_CS"/>
</dbReference>
<dbReference type="Ensembl" id="ENSMALT00000003013.1">
    <property type="protein sequence ID" value="ENSMALP00000002934.1"/>
    <property type="gene ID" value="ENSMALG00000002113.1"/>
</dbReference>
<dbReference type="InterPro" id="IPR050111">
    <property type="entry name" value="C-type_lectin/snaclec_domain"/>
</dbReference>
<accession>A0A3Q3IHX3</accession>
<name>A0A3Q3IHX3_MONAL</name>
<dbReference type="GO" id="GO:0030246">
    <property type="term" value="F:carbohydrate binding"/>
    <property type="evidence" value="ECO:0007669"/>
    <property type="project" value="UniProtKB-KW"/>
</dbReference>
<organism evidence="5 6">
    <name type="scientific">Monopterus albus</name>
    <name type="common">Swamp eel</name>
    <dbReference type="NCBI Taxonomy" id="43700"/>
    <lineage>
        <taxon>Eukaryota</taxon>
        <taxon>Metazoa</taxon>
        <taxon>Chordata</taxon>
        <taxon>Craniata</taxon>
        <taxon>Vertebrata</taxon>
        <taxon>Euteleostomi</taxon>
        <taxon>Actinopterygii</taxon>
        <taxon>Neopterygii</taxon>
        <taxon>Teleostei</taxon>
        <taxon>Neoteleostei</taxon>
        <taxon>Acanthomorphata</taxon>
        <taxon>Anabantaria</taxon>
        <taxon>Synbranchiformes</taxon>
        <taxon>Synbranchidae</taxon>
        <taxon>Monopterus</taxon>
    </lineage>
</organism>
<dbReference type="SMART" id="SM00034">
    <property type="entry name" value="CLECT"/>
    <property type="match status" value="1"/>
</dbReference>
<dbReference type="InterPro" id="IPR016186">
    <property type="entry name" value="C-type_lectin-like/link_sf"/>
</dbReference>
<dbReference type="InterPro" id="IPR001304">
    <property type="entry name" value="C-type_lectin-like"/>
</dbReference>
<keyword evidence="2" id="KW-1015">Disulfide bond</keyword>
<evidence type="ECO:0000256" key="3">
    <source>
        <dbReference type="SAM" id="Phobius"/>
    </source>
</evidence>
<dbReference type="AlphaFoldDB" id="A0A3Q3IHX3"/>